<dbReference type="EMBL" id="RBZW01000076">
    <property type="protein sequence ID" value="THE62941.1"/>
    <property type="molecule type" value="Genomic_DNA"/>
</dbReference>
<keyword evidence="3" id="KW-0966">Cell projection</keyword>
<dbReference type="GO" id="GO:0097588">
    <property type="term" value="P:archaeal or bacterial-type flagellum-dependent cell motility"/>
    <property type="evidence" value="ECO:0007669"/>
    <property type="project" value="InterPro"/>
</dbReference>
<evidence type="ECO:0000313" key="3">
    <source>
        <dbReference type="EMBL" id="THE62941.1"/>
    </source>
</evidence>
<feature type="region of interest" description="Disordered" evidence="1">
    <location>
        <begin position="160"/>
        <end position="184"/>
    </location>
</feature>
<sequence length="184" mass="19545">MGFSTSGAVVVILIGFLVAVSVIVPTIFSVGASSGEAFSTQGDQLRDQVNTDIEIESFEAPVNETDDIVDSPTVNVTNTGSRTLSVSDTDVLIGGEYYSTRDVGSNSVTTVVVGDEYRSDTDAWLPGSHLEIEFSEYQLGPLDVDGYDDHDDFEEGDRIKITTEGGISDTAELTTVEETDGGAE</sequence>
<dbReference type="RefSeq" id="WP_141466575.1">
    <property type="nucleotide sequence ID" value="NZ_RBZW01000076.1"/>
</dbReference>
<dbReference type="Proteomes" id="UP000318864">
    <property type="component" value="Unassembled WGS sequence"/>
</dbReference>
<keyword evidence="3" id="KW-0969">Cilium</keyword>
<proteinExistence type="predicted"/>
<dbReference type="Pfam" id="PF01917">
    <property type="entry name" value="Flagellin_arch-type"/>
    <property type="match status" value="1"/>
</dbReference>
<dbReference type="GO" id="GO:0005198">
    <property type="term" value="F:structural molecule activity"/>
    <property type="evidence" value="ECO:0007669"/>
    <property type="project" value="InterPro"/>
</dbReference>
<keyword evidence="2" id="KW-0812">Transmembrane</keyword>
<evidence type="ECO:0000313" key="4">
    <source>
        <dbReference type="Proteomes" id="UP000318864"/>
    </source>
</evidence>
<dbReference type="PANTHER" id="PTHR42200">
    <property type="entry name" value="ARCHAEAL FLAGELLA-RELATED PROTEIN F-RELATED"/>
    <property type="match status" value="1"/>
</dbReference>
<accession>A0A4S3TGD4</accession>
<comment type="caution">
    <text evidence="3">The sequence shown here is derived from an EMBL/GenBank/DDBJ whole genome shotgun (WGS) entry which is preliminary data.</text>
</comment>
<keyword evidence="2" id="KW-0472">Membrane</keyword>
<gene>
    <name evidence="3" type="ORF">D8Y22_21055</name>
</gene>
<organism evidence="3 4">
    <name type="scientific">Salinadaptatus halalkaliphilus</name>
    <dbReference type="NCBI Taxonomy" id="2419781"/>
    <lineage>
        <taxon>Archaea</taxon>
        <taxon>Methanobacteriati</taxon>
        <taxon>Methanobacteriota</taxon>
        <taxon>Stenosarchaea group</taxon>
        <taxon>Halobacteria</taxon>
        <taxon>Halobacteriales</taxon>
        <taxon>Natrialbaceae</taxon>
        <taxon>Salinadaptatus</taxon>
    </lineage>
</organism>
<dbReference type="PANTHER" id="PTHR42200:SF2">
    <property type="entry name" value="ARCHAEAL FLAGELLA-RELATED PROTEIN F"/>
    <property type="match status" value="1"/>
</dbReference>
<keyword evidence="2" id="KW-1133">Transmembrane helix</keyword>
<dbReference type="OrthoDB" id="62189at2157"/>
<protein>
    <submittedName>
        <fullName evidence="3">Flagellin</fullName>
    </submittedName>
</protein>
<feature type="compositionally biased region" description="Acidic residues" evidence="1">
    <location>
        <begin position="175"/>
        <end position="184"/>
    </location>
</feature>
<dbReference type="AlphaFoldDB" id="A0A4S3TGD4"/>
<dbReference type="InterPro" id="IPR002774">
    <property type="entry name" value="Flagellin_arc-type"/>
</dbReference>
<name>A0A4S3TGD4_9EURY</name>
<keyword evidence="4" id="KW-1185">Reference proteome</keyword>
<evidence type="ECO:0000256" key="1">
    <source>
        <dbReference type="SAM" id="MobiDB-lite"/>
    </source>
</evidence>
<reference evidence="3 4" key="1">
    <citation type="submission" date="2018-10" db="EMBL/GenBank/DDBJ databases">
        <title>Natronolimnobius sp. XQ-INN 246 isolated from Inner Mongolia Autonomous Region of China.</title>
        <authorList>
            <person name="Xue Q."/>
        </authorList>
    </citation>
    <scope>NUCLEOTIDE SEQUENCE [LARGE SCALE GENOMIC DNA]</scope>
    <source>
        <strain evidence="3 4">XQ-INN 246</strain>
    </source>
</reference>
<evidence type="ECO:0000256" key="2">
    <source>
        <dbReference type="SAM" id="Phobius"/>
    </source>
</evidence>
<keyword evidence="3" id="KW-0282">Flagellum</keyword>
<feature type="transmembrane region" description="Helical" evidence="2">
    <location>
        <begin position="6"/>
        <end position="28"/>
    </location>
</feature>